<accession>A0ABU7KCZ6</accession>
<name>A0ABU7KCZ6_9ACTN</name>
<evidence type="ECO:0000313" key="2">
    <source>
        <dbReference type="Proteomes" id="UP001356095"/>
    </source>
</evidence>
<protein>
    <submittedName>
        <fullName evidence="1">Uncharacterized protein</fullName>
    </submittedName>
</protein>
<dbReference type="RefSeq" id="WP_330093882.1">
    <property type="nucleotide sequence ID" value="NZ_JAUZMY010000026.1"/>
</dbReference>
<organism evidence="1 2">
    <name type="scientific">Nocardiopsis codii</name>
    <dbReference type="NCBI Taxonomy" id="3065942"/>
    <lineage>
        <taxon>Bacteria</taxon>
        <taxon>Bacillati</taxon>
        <taxon>Actinomycetota</taxon>
        <taxon>Actinomycetes</taxon>
        <taxon>Streptosporangiales</taxon>
        <taxon>Nocardiopsidaceae</taxon>
        <taxon>Nocardiopsis</taxon>
    </lineage>
</organism>
<dbReference type="EMBL" id="JAUZMY010000026">
    <property type="protein sequence ID" value="MEE2040113.1"/>
    <property type="molecule type" value="Genomic_DNA"/>
</dbReference>
<keyword evidence="2" id="KW-1185">Reference proteome</keyword>
<proteinExistence type="predicted"/>
<reference evidence="1 2" key="1">
    <citation type="submission" date="2023-08" db="EMBL/GenBank/DDBJ databases">
        <authorList>
            <person name="Girao M."/>
            <person name="Carvalho M.F."/>
        </authorList>
    </citation>
    <scope>NUCLEOTIDE SEQUENCE [LARGE SCALE GENOMIC DNA]</scope>
    <source>
        <strain evidence="1 2">CT-R113</strain>
    </source>
</reference>
<evidence type="ECO:0000313" key="1">
    <source>
        <dbReference type="EMBL" id="MEE2040113.1"/>
    </source>
</evidence>
<sequence length="108" mass="11091">MTHPTPTDAFGRPIHVGDTVVVSARSHTTSPGLINATVTGFGRGGELVHLVVAAVGREQGRASNEEGQQFRRQTGRVQVIVSAAQAADNARVLAEAAAAGLVPEAVAQ</sequence>
<gene>
    <name evidence="1" type="ORF">Q8791_23120</name>
</gene>
<dbReference type="Proteomes" id="UP001356095">
    <property type="component" value="Unassembled WGS sequence"/>
</dbReference>
<comment type="caution">
    <text evidence="1">The sequence shown here is derived from an EMBL/GenBank/DDBJ whole genome shotgun (WGS) entry which is preliminary data.</text>
</comment>